<dbReference type="GO" id="GO:0000932">
    <property type="term" value="C:P-body"/>
    <property type="evidence" value="ECO:0007669"/>
    <property type="project" value="TreeGrafter"/>
</dbReference>
<keyword evidence="4" id="KW-1185">Reference proteome</keyword>
<organism evidence="3 4">
    <name type="scientific">Orbilia ellipsospora</name>
    <dbReference type="NCBI Taxonomy" id="2528407"/>
    <lineage>
        <taxon>Eukaryota</taxon>
        <taxon>Fungi</taxon>
        <taxon>Dikarya</taxon>
        <taxon>Ascomycota</taxon>
        <taxon>Pezizomycotina</taxon>
        <taxon>Orbiliomycetes</taxon>
        <taxon>Orbiliales</taxon>
        <taxon>Orbiliaceae</taxon>
        <taxon>Orbilia</taxon>
    </lineage>
</organism>
<reference evidence="3 4" key="1">
    <citation type="submission" date="2019-10" db="EMBL/GenBank/DDBJ databases">
        <authorList>
            <person name="Palmer J.M."/>
        </authorList>
    </citation>
    <scope>NUCLEOTIDE SEQUENCE [LARGE SCALE GENOMIC DNA]</scope>
    <source>
        <strain evidence="3 4">TWF694</strain>
    </source>
</reference>
<name>A0AAV9X9N9_9PEZI</name>
<dbReference type="PANTHER" id="PTHR47551:SF1">
    <property type="entry name" value="TUBULIN--TYROSINE LIGASE PBY1-RELATED"/>
    <property type="match status" value="1"/>
</dbReference>
<evidence type="ECO:0000313" key="4">
    <source>
        <dbReference type="Proteomes" id="UP001365542"/>
    </source>
</evidence>
<dbReference type="SUPFAM" id="SSF64167">
    <property type="entry name" value="SurE-like"/>
    <property type="match status" value="1"/>
</dbReference>
<dbReference type="Pfam" id="PF01975">
    <property type="entry name" value="SurE"/>
    <property type="match status" value="1"/>
</dbReference>
<accession>A0AAV9X9N9</accession>
<dbReference type="InterPro" id="IPR036523">
    <property type="entry name" value="SurE-like_sf"/>
</dbReference>
<proteinExistence type="predicted"/>
<evidence type="ECO:0000313" key="3">
    <source>
        <dbReference type="EMBL" id="KAK6538805.1"/>
    </source>
</evidence>
<feature type="region of interest" description="Disordered" evidence="1">
    <location>
        <begin position="89"/>
        <end position="117"/>
    </location>
</feature>
<evidence type="ECO:0000256" key="1">
    <source>
        <dbReference type="SAM" id="MobiDB-lite"/>
    </source>
</evidence>
<gene>
    <name evidence="3" type="ORF">TWF694_010370</name>
</gene>
<feature type="domain" description="Survival protein SurE-like phosphatase/nucleotidase" evidence="2">
    <location>
        <begin position="104"/>
        <end position="310"/>
    </location>
</feature>
<dbReference type="InterPro" id="IPR027746">
    <property type="entry name" value="TTL"/>
</dbReference>
<dbReference type="InterPro" id="IPR002828">
    <property type="entry name" value="SurE-like_Pase/nucleotidase"/>
</dbReference>
<dbReference type="Proteomes" id="UP001365542">
    <property type="component" value="Unassembled WGS sequence"/>
</dbReference>
<dbReference type="EMBL" id="JAVHJO010000007">
    <property type="protein sequence ID" value="KAK6538805.1"/>
    <property type="molecule type" value="Genomic_DNA"/>
</dbReference>
<protein>
    <recommendedName>
        <fullName evidence="2">Survival protein SurE-like phosphatase/nucleotidase domain-containing protein</fullName>
    </recommendedName>
</protein>
<dbReference type="AlphaFoldDB" id="A0AAV9X9N9"/>
<comment type="caution">
    <text evidence="3">The sequence shown here is derived from an EMBL/GenBank/DDBJ whole genome shotgun (WGS) entry which is preliminary data.</text>
</comment>
<dbReference type="GO" id="GO:0016787">
    <property type="term" value="F:hydrolase activity"/>
    <property type="evidence" value="ECO:0007669"/>
    <property type="project" value="InterPro"/>
</dbReference>
<dbReference type="Gene3D" id="3.40.1210.10">
    <property type="entry name" value="Survival protein SurE-like phosphatase/nucleotidase"/>
    <property type="match status" value="1"/>
</dbReference>
<evidence type="ECO:0000259" key="2">
    <source>
        <dbReference type="Pfam" id="PF01975"/>
    </source>
</evidence>
<dbReference type="NCBIfam" id="TIGR00087">
    <property type="entry name" value="surE"/>
    <property type="match status" value="1"/>
</dbReference>
<feature type="region of interest" description="Disordered" evidence="1">
    <location>
        <begin position="320"/>
        <end position="347"/>
    </location>
</feature>
<dbReference type="PANTHER" id="PTHR47551">
    <property type="entry name" value="TUBULIN--TYROSINE LIGASE PBY1-RELATED"/>
    <property type="match status" value="1"/>
</dbReference>
<sequence length="409" mass="44347">MTLIHTVEAVIIQHEGLRCGGCAAIAVGSTNTEQREYHDQLFLSKTLRPPNIKNNISTVNDNARETARIMYSQTVLHGQAAWPRLNRSDLHHPHSIRSKQAQALTNDDGPPSPSSPYITSLVRALQAASHTVSVCIPADQKSWIGKAHIIGHHPHPTFYHPDTDTTHPSPRTDGGEEWVLINGTPASCTQIGLFHLFKERGPIDLVLSGPNFGRNSSAVYALSSGTLGGSLEAALSGAKSISVSYAYKSKSNPDEVVDAASAISTRIVDHLYKNWPTDGSVDLYSVNVPLEPGIDHGRILFTHILQNTWSGCYKAVQTSEEEEDAGALEKATRDGTASPPTGANVEEDPKVMDKYKFKWAPRFGDVEKAAKEESAKGSDAWAVMQGFISITPLKANFMHGTGIGEELKL</sequence>